<name>A0A8F5GX25_9CREN</name>
<dbReference type="Proteomes" id="UP000693941">
    <property type="component" value="Chromosome"/>
</dbReference>
<proteinExistence type="predicted"/>
<evidence type="ECO:0000313" key="1">
    <source>
        <dbReference type="EMBL" id="QXJ32626.1"/>
    </source>
</evidence>
<protein>
    <submittedName>
        <fullName evidence="1">Uncharacterized protein</fullName>
    </submittedName>
</protein>
<reference evidence="1" key="1">
    <citation type="journal article" date="2021" name="Environ. Microbiol.">
        <title>New insights into the diversity and evolution of the archaeal mobilome from three complete genomes of Saccharolobus shibatae.</title>
        <authorList>
            <person name="Medvedeva S."/>
            <person name="Brandt D."/>
            <person name="Cvirkaite-Krupovic V."/>
            <person name="Liu Y."/>
            <person name="Severinov K."/>
            <person name="Ishino S."/>
            <person name="Ishino Y."/>
            <person name="Prangishvili D."/>
            <person name="Kalinowski J."/>
            <person name="Krupovic M."/>
        </authorList>
    </citation>
    <scope>NUCLEOTIDE SEQUENCE</scope>
    <source>
        <strain evidence="1">BEU9</strain>
    </source>
</reference>
<dbReference type="EMBL" id="CP077715">
    <property type="protein sequence ID" value="QXJ32626.1"/>
    <property type="molecule type" value="Genomic_DNA"/>
</dbReference>
<accession>A0A8F5GX25</accession>
<sequence>MLEKFSQLGLSKIARLFAIAFNKLILYYHTSYN</sequence>
<evidence type="ECO:0000313" key="2">
    <source>
        <dbReference type="Proteomes" id="UP000693941"/>
    </source>
</evidence>
<gene>
    <name evidence="1" type="ORF">J5U21_02277</name>
</gene>
<dbReference type="AlphaFoldDB" id="A0A8F5GX25"/>
<organism evidence="1 2">
    <name type="scientific">Saccharolobus shibatae</name>
    <dbReference type="NCBI Taxonomy" id="2286"/>
    <lineage>
        <taxon>Archaea</taxon>
        <taxon>Thermoproteota</taxon>
        <taxon>Thermoprotei</taxon>
        <taxon>Sulfolobales</taxon>
        <taxon>Sulfolobaceae</taxon>
        <taxon>Saccharolobus</taxon>
    </lineage>
</organism>